<protein>
    <submittedName>
        <fullName evidence="1">Uncharacterized protein</fullName>
    </submittedName>
</protein>
<proteinExistence type="predicted"/>
<comment type="caution">
    <text evidence="1">The sequence shown here is derived from an EMBL/GenBank/DDBJ whole genome shotgun (WGS) entry which is preliminary data.</text>
</comment>
<dbReference type="EMBL" id="JAIFRP010000011">
    <property type="protein sequence ID" value="KAK2586830.1"/>
    <property type="molecule type" value="Genomic_DNA"/>
</dbReference>
<organism evidence="1 2">
    <name type="scientific">Odynerus spinipes</name>
    <dbReference type="NCBI Taxonomy" id="1348599"/>
    <lineage>
        <taxon>Eukaryota</taxon>
        <taxon>Metazoa</taxon>
        <taxon>Ecdysozoa</taxon>
        <taxon>Arthropoda</taxon>
        <taxon>Hexapoda</taxon>
        <taxon>Insecta</taxon>
        <taxon>Pterygota</taxon>
        <taxon>Neoptera</taxon>
        <taxon>Endopterygota</taxon>
        <taxon>Hymenoptera</taxon>
        <taxon>Apocrita</taxon>
        <taxon>Aculeata</taxon>
        <taxon>Vespoidea</taxon>
        <taxon>Vespidae</taxon>
        <taxon>Eumeninae</taxon>
        <taxon>Odynerus</taxon>
    </lineage>
</organism>
<keyword evidence="2" id="KW-1185">Reference proteome</keyword>
<dbReference type="Proteomes" id="UP001258017">
    <property type="component" value="Unassembled WGS sequence"/>
</dbReference>
<sequence>MADDGKFYETNFLKVQHRLASSARKNLKFAGRPVLARRKHGERSKSEYLPLGQSGLDVTTSRLKSRFLAQLAATNCALHVLYLRSMKEKATFLSGKVEKKYPWTPFPLCKY</sequence>
<evidence type="ECO:0000313" key="1">
    <source>
        <dbReference type="EMBL" id="KAK2586830.1"/>
    </source>
</evidence>
<dbReference type="AlphaFoldDB" id="A0AAD9RVR8"/>
<reference evidence="1" key="2">
    <citation type="journal article" date="2023" name="Commun. Biol.">
        <title>Intrasexual cuticular hydrocarbon dimorphism in a wasp sheds light on hydrocarbon biosynthesis genes in Hymenoptera.</title>
        <authorList>
            <person name="Moris V.C."/>
            <person name="Podsiadlowski L."/>
            <person name="Martin S."/>
            <person name="Oeyen J.P."/>
            <person name="Donath A."/>
            <person name="Petersen M."/>
            <person name="Wilbrandt J."/>
            <person name="Misof B."/>
            <person name="Liedtke D."/>
            <person name="Thamm M."/>
            <person name="Scheiner R."/>
            <person name="Schmitt T."/>
            <person name="Niehuis O."/>
        </authorList>
    </citation>
    <scope>NUCLEOTIDE SEQUENCE</scope>
    <source>
        <strain evidence="1">GBR_01_08_01A</strain>
    </source>
</reference>
<accession>A0AAD9RVR8</accession>
<reference evidence="1" key="1">
    <citation type="submission" date="2021-08" db="EMBL/GenBank/DDBJ databases">
        <authorList>
            <person name="Misof B."/>
            <person name="Oliver O."/>
            <person name="Podsiadlowski L."/>
            <person name="Donath A."/>
            <person name="Peters R."/>
            <person name="Mayer C."/>
            <person name="Rust J."/>
            <person name="Gunkel S."/>
            <person name="Lesny P."/>
            <person name="Martin S."/>
            <person name="Oeyen J.P."/>
            <person name="Petersen M."/>
            <person name="Panagiotis P."/>
            <person name="Wilbrandt J."/>
            <person name="Tanja T."/>
        </authorList>
    </citation>
    <scope>NUCLEOTIDE SEQUENCE</scope>
    <source>
        <strain evidence="1">GBR_01_08_01A</strain>
        <tissue evidence="1">Thorax + abdomen</tissue>
    </source>
</reference>
<evidence type="ECO:0000313" key="2">
    <source>
        <dbReference type="Proteomes" id="UP001258017"/>
    </source>
</evidence>
<name>A0AAD9RVR8_9HYME</name>
<gene>
    <name evidence="1" type="ORF">KPH14_011848</name>
</gene>